<keyword evidence="12" id="KW-0511">Multifunctional enzyme</keyword>
<keyword evidence="13" id="KW-0961">Cell wall biogenesis/degradation</keyword>
<evidence type="ECO:0000256" key="14">
    <source>
        <dbReference type="ARBA" id="ARBA00034000"/>
    </source>
</evidence>
<name>A0ABX7VZV8_9BACI</name>
<evidence type="ECO:0000256" key="16">
    <source>
        <dbReference type="SAM" id="Phobius"/>
    </source>
</evidence>
<keyword evidence="1" id="KW-1003">Cell membrane</keyword>
<evidence type="ECO:0000256" key="3">
    <source>
        <dbReference type="ARBA" id="ARBA00022670"/>
    </source>
</evidence>
<evidence type="ECO:0000256" key="2">
    <source>
        <dbReference type="ARBA" id="ARBA00022645"/>
    </source>
</evidence>
<dbReference type="Gene3D" id="3.40.710.10">
    <property type="entry name" value="DD-peptidase/beta-lactamase superfamily"/>
    <property type="match status" value="1"/>
</dbReference>
<proteinExistence type="predicted"/>
<feature type="domain" description="Glycosyl transferase family 51" evidence="18">
    <location>
        <begin position="50"/>
        <end position="224"/>
    </location>
</feature>
<protein>
    <submittedName>
        <fullName evidence="19">PBP1A family penicillin-binding protein</fullName>
    </submittedName>
</protein>
<keyword evidence="3" id="KW-0645">Protease</keyword>
<evidence type="ECO:0000259" key="18">
    <source>
        <dbReference type="Pfam" id="PF00912"/>
    </source>
</evidence>
<evidence type="ECO:0000256" key="7">
    <source>
        <dbReference type="ARBA" id="ARBA00022801"/>
    </source>
</evidence>
<dbReference type="Pfam" id="PF00905">
    <property type="entry name" value="Transpeptidase"/>
    <property type="match status" value="1"/>
</dbReference>
<keyword evidence="4" id="KW-0328">Glycosyltransferase</keyword>
<evidence type="ECO:0000256" key="4">
    <source>
        <dbReference type="ARBA" id="ARBA00022676"/>
    </source>
</evidence>
<keyword evidence="2" id="KW-0121">Carboxypeptidase</keyword>
<comment type="catalytic activity">
    <reaction evidence="14">
        <text>Preferential cleavage: (Ac)2-L-Lys-D-Ala-|-D-Ala. Also transpeptidation of peptidyl-alanyl moieties that are N-acyl substituents of D-alanine.</text>
        <dbReference type="EC" id="3.4.16.4"/>
    </reaction>
</comment>
<dbReference type="PANTHER" id="PTHR32282:SF32">
    <property type="entry name" value="PENICILLIN-BINDING PROTEIN 2A"/>
    <property type="match status" value="1"/>
</dbReference>
<evidence type="ECO:0000313" key="20">
    <source>
        <dbReference type="Proteomes" id="UP000665043"/>
    </source>
</evidence>
<organism evidence="19 20">
    <name type="scientific">Sediminibacillus dalangtanensis</name>
    <dbReference type="NCBI Taxonomy" id="2729421"/>
    <lineage>
        <taxon>Bacteria</taxon>
        <taxon>Bacillati</taxon>
        <taxon>Bacillota</taxon>
        <taxon>Bacilli</taxon>
        <taxon>Bacillales</taxon>
        <taxon>Bacillaceae</taxon>
        <taxon>Sediminibacillus</taxon>
    </lineage>
</organism>
<dbReference type="Pfam" id="PF00912">
    <property type="entry name" value="Transgly"/>
    <property type="match status" value="1"/>
</dbReference>
<dbReference type="InterPro" id="IPR001264">
    <property type="entry name" value="Glyco_trans_51"/>
</dbReference>
<dbReference type="SUPFAM" id="SSF53955">
    <property type="entry name" value="Lysozyme-like"/>
    <property type="match status" value="1"/>
</dbReference>
<keyword evidence="8" id="KW-0133">Cell shape</keyword>
<keyword evidence="9" id="KW-0573">Peptidoglycan synthesis</keyword>
<dbReference type="EMBL" id="CP046956">
    <property type="protein sequence ID" value="QTN01386.1"/>
    <property type="molecule type" value="Genomic_DNA"/>
</dbReference>
<gene>
    <name evidence="19" type="ORF">ERJ70_04580</name>
</gene>
<evidence type="ECO:0000256" key="9">
    <source>
        <dbReference type="ARBA" id="ARBA00022984"/>
    </source>
</evidence>
<dbReference type="PANTHER" id="PTHR32282">
    <property type="entry name" value="BINDING PROTEIN TRANSPEPTIDASE, PUTATIVE-RELATED"/>
    <property type="match status" value="1"/>
</dbReference>
<evidence type="ECO:0000259" key="17">
    <source>
        <dbReference type="Pfam" id="PF00905"/>
    </source>
</evidence>
<dbReference type="InterPro" id="IPR036950">
    <property type="entry name" value="PBP_transglycosylase"/>
</dbReference>
<evidence type="ECO:0000256" key="8">
    <source>
        <dbReference type="ARBA" id="ARBA00022960"/>
    </source>
</evidence>
<keyword evidence="6 16" id="KW-0812">Transmembrane</keyword>
<dbReference type="InterPro" id="IPR023346">
    <property type="entry name" value="Lysozyme-like_dom_sf"/>
</dbReference>
<evidence type="ECO:0000256" key="15">
    <source>
        <dbReference type="ARBA" id="ARBA00049902"/>
    </source>
</evidence>
<evidence type="ECO:0000313" key="19">
    <source>
        <dbReference type="EMBL" id="QTN01386.1"/>
    </source>
</evidence>
<evidence type="ECO:0000256" key="6">
    <source>
        <dbReference type="ARBA" id="ARBA00022692"/>
    </source>
</evidence>
<dbReference type="InterPro" id="IPR001460">
    <property type="entry name" value="PCN-bd_Tpept"/>
</dbReference>
<keyword evidence="5" id="KW-0808">Transferase</keyword>
<keyword evidence="10 16" id="KW-1133">Transmembrane helix</keyword>
<dbReference type="NCBIfam" id="TIGR02074">
    <property type="entry name" value="PBP_1a_fam"/>
    <property type="match status" value="1"/>
</dbReference>
<keyword evidence="7" id="KW-0378">Hydrolase</keyword>
<evidence type="ECO:0000256" key="1">
    <source>
        <dbReference type="ARBA" id="ARBA00022475"/>
    </source>
</evidence>
<dbReference type="Gene3D" id="1.10.3810.10">
    <property type="entry name" value="Biosynthetic peptidoglycan transglycosylase-like"/>
    <property type="match status" value="1"/>
</dbReference>
<comment type="catalytic activity">
    <reaction evidence="15">
        <text>[GlcNAc-(1-&gt;4)-Mur2Ac(oyl-L-Ala-gamma-D-Glu-L-Lys-D-Ala-D-Ala)](n)-di-trans,octa-cis-undecaprenyl diphosphate + beta-D-GlcNAc-(1-&gt;4)-Mur2Ac(oyl-L-Ala-gamma-D-Glu-L-Lys-D-Ala-D-Ala)-di-trans,octa-cis-undecaprenyl diphosphate = [GlcNAc-(1-&gt;4)-Mur2Ac(oyl-L-Ala-gamma-D-Glu-L-Lys-D-Ala-D-Ala)](n+1)-di-trans,octa-cis-undecaprenyl diphosphate + di-trans,octa-cis-undecaprenyl diphosphate + H(+)</text>
        <dbReference type="Rhea" id="RHEA:23708"/>
        <dbReference type="Rhea" id="RHEA-COMP:9602"/>
        <dbReference type="Rhea" id="RHEA-COMP:9603"/>
        <dbReference type="ChEBI" id="CHEBI:15378"/>
        <dbReference type="ChEBI" id="CHEBI:58405"/>
        <dbReference type="ChEBI" id="CHEBI:60033"/>
        <dbReference type="ChEBI" id="CHEBI:78435"/>
        <dbReference type="EC" id="2.4.99.28"/>
    </reaction>
</comment>
<dbReference type="SUPFAM" id="SSF56601">
    <property type="entry name" value="beta-lactamase/transpeptidase-like"/>
    <property type="match status" value="1"/>
</dbReference>
<dbReference type="InterPro" id="IPR012338">
    <property type="entry name" value="Beta-lactam/transpept-like"/>
</dbReference>
<evidence type="ECO:0000256" key="5">
    <source>
        <dbReference type="ARBA" id="ARBA00022679"/>
    </source>
</evidence>
<keyword evidence="20" id="KW-1185">Reference proteome</keyword>
<feature type="transmembrane region" description="Helical" evidence="16">
    <location>
        <begin position="7"/>
        <end position="32"/>
    </location>
</feature>
<reference evidence="19 20" key="1">
    <citation type="submission" date="2019-12" db="EMBL/GenBank/DDBJ databases">
        <title>The whole genome sequencing of a strain isolated from a Mars analog, Dalangtan Playa.</title>
        <authorList>
            <person name="Huang T."/>
        </authorList>
    </citation>
    <scope>NUCLEOTIDE SEQUENCE [LARGE SCALE GENOMIC DNA]</scope>
    <source>
        <strain evidence="19 20">DP4-553-S</strain>
    </source>
</reference>
<evidence type="ECO:0000256" key="12">
    <source>
        <dbReference type="ARBA" id="ARBA00023268"/>
    </source>
</evidence>
<accession>A0ABX7VZV8</accession>
<evidence type="ECO:0000256" key="10">
    <source>
        <dbReference type="ARBA" id="ARBA00022989"/>
    </source>
</evidence>
<keyword evidence="11 16" id="KW-0472">Membrane</keyword>
<dbReference type="Proteomes" id="UP000665043">
    <property type="component" value="Chromosome"/>
</dbReference>
<sequence length="710" mass="78927">MRLKWPLLIGGAIFLLGLIGYLTILFGGRFVVDDQDLILPAASIVETKDGERIGEIYDEYRRPVTIKKIPDHVEDAFVAIEDNRFYEHAGVDFKAVTRAVFRDIVSMEKAEGGSTITQQLAKNLFLHNDKTWMRKTKEVMAAIYLERNFSKDKIFEYYLNEIYFAHGIYGVGAAAGFYFSKPVDELTVTEGALLAAMSKAPNTYSPLVDEEKAKERRDLVLQQMNQLDMLKPEQTLQLQGKTLGVNQQKKEDKPWDASYMDLAIKEAAEKYQLTLPELKRGGYKLVVNVDEAAQRTAYEHFQQEEYFPGSAAGVEGSFVLIDHRSGEIAAAIGGRDYQIGSINRVTTARQPGSTMKPLAVYGPAMMMEEYTPYSLLVDEERSYGDYTARNYDGSYSGQVTMYEALQQSKNAPAVWLLNEIGISNAKEYLEKMDISLSDNGLAIALGGLEQGVSPLQLAQAYGTFPNGGKMKSATAINKIFDRDGELLENQIPKPKQVFSPQTAWNMVRMLEAVVDKGTGKEGSYSGALAGKTGSTQHPSVDGKVKDAWFAGFTPEYSSALWIGYDQADEGHFLTAGSEIPTKLTKAILSDLDKQQKLAEVFEQPENVKDVEEPVDLPEITDLSARYSLGGLSLVRGKLTWTASADDRIQYEVYRVKNGNEQKIGEVEGKGTYQINRIGLFEQASYYVVPVDPLTGQRGKPSNQSELSLDF</sequence>
<feature type="domain" description="Penicillin-binding protein transpeptidase" evidence="17">
    <location>
        <begin position="316"/>
        <end position="588"/>
    </location>
</feature>
<evidence type="ECO:0000256" key="13">
    <source>
        <dbReference type="ARBA" id="ARBA00023316"/>
    </source>
</evidence>
<dbReference type="InterPro" id="IPR050396">
    <property type="entry name" value="Glycosyltr_51/Transpeptidase"/>
</dbReference>
<evidence type="ECO:0000256" key="11">
    <source>
        <dbReference type="ARBA" id="ARBA00023136"/>
    </source>
</evidence>